<keyword evidence="14" id="KW-0449">Lipoprotein</keyword>
<dbReference type="Pfam" id="PF22461">
    <property type="entry name" value="SLBB_2"/>
    <property type="match status" value="1"/>
</dbReference>
<dbReference type="InterPro" id="IPR049712">
    <property type="entry name" value="Poly_export"/>
</dbReference>
<evidence type="ECO:0000256" key="3">
    <source>
        <dbReference type="ARBA" id="ARBA00022448"/>
    </source>
</evidence>
<keyword evidence="11 15" id="KW-0472">Membrane</keyword>
<evidence type="ECO:0000256" key="2">
    <source>
        <dbReference type="ARBA" id="ARBA00009450"/>
    </source>
</evidence>
<keyword evidence="12" id="KW-0564">Palmitate</keyword>
<dbReference type="Gene3D" id="3.10.560.10">
    <property type="entry name" value="Outer membrane lipoprotein wza domain like"/>
    <property type="match status" value="1"/>
</dbReference>
<keyword evidence="19" id="KW-1185">Reference proteome</keyword>
<name>A0ABX1QSU0_9FLAO</name>
<feature type="domain" description="SLBB" evidence="17">
    <location>
        <begin position="143"/>
        <end position="222"/>
    </location>
</feature>
<comment type="similarity">
    <text evidence="2">Belongs to the BexD/CtrA/VexA family.</text>
</comment>
<keyword evidence="7" id="KW-0732">Signal</keyword>
<evidence type="ECO:0000256" key="4">
    <source>
        <dbReference type="ARBA" id="ARBA00022452"/>
    </source>
</evidence>
<feature type="domain" description="Polysaccharide export protein N-terminal" evidence="16">
    <location>
        <begin position="43"/>
        <end position="139"/>
    </location>
</feature>
<keyword evidence="5" id="KW-0762">Sugar transport</keyword>
<accession>A0ABX1QSU0</accession>
<keyword evidence="10" id="KW-0626">Porin</keyword>
<keyword evidence="8" id="KW-0625">Polysaccharide transport</keyword>
<comment type="subcellular location">
    <subcellularLocation>
        <location evidence="1">Cell outer membrane</location>
        <topology evidence="1">Multi-pass membrane protein</topology>
    </subcellularLocation>
</comment>
<evidence type="ECO:0000256" key="8">
    <source>
        <dbReference type="ARBA" id="ARBA00023047"/>
    </source>
</evidence>
<proteinExistence type="inferred from homology"/>
<evidence type="ECO:0000256" key="14">
    <source>
        <dbReference type="ARBA" id="ARBA00023288"/>
    </source>
</evidence>
<keyword evidence="3" id="KW-0813">Transport</keyword>
<dbReference type="PANTHER" id="PTHR33619:SF3">
    <property type="entry name" value="POLYSACCHARIDE EXPORT PROTEIN GFCE-RELATED"/>
    <property type="match status" value="1"/>
</dbReference>
<keyword evidence="4" id="KW-1134">Transmembrane beta strand</keyword>
<reference evidence="18 19" key="1">
    <citation type="submission" date="2020-02" db="EMBL/GenBank/DDBJ databases">
        <title>Flavobacterium sp. genome.</title>
        <authorList>
            <person name="Jung H.S."/>
            <person name="Baek J.H."/>
            <person name="Jeon C.O."/>
        </authorList>
    </citation>
    <scope>NUCLEOTIDE SEQUENCE [LARGE SCALE GENOMIC DNA]</scope>
    <source>
        <strain evidence="18 19">SE-s27</strain>
    </source>
</reference>
<evidence type="ECO:0000256" key="11">
    <source>
        <dbReference type="ARBA" id="ARBA00023136"/>
    </source>
</evidence>
<evidence type="ECO:0000256" key="13">
    <source>
        <dbReference type="ARBA" id="ARBA00023237"/>
    </source>
</evidence>
<keyword evidence="13" id="KW-0998">Cell outer membrane</keyword>
<feature type="transmembrane region" description="Helical" evidence="15">
    <location>
        <begin position="234"/>
        <end position="255"/>
    </location>
</feature>
<evidence type="ECO:0000313" key="19">
    <source>
        <dbReference type="Proteomes" id="UP000767947"/>
    </source>
</evidence>
<evidence type="ECO:0000259" key="17">
    <source>
        <dbReference type="Pfam" id="PF22461"/>
    </source>
</evidence>
<dbReference type="Pfam" id="PF02563">
    <property type="entry name" value="Poly_export"/>
    <property type="match status" value="1"/>
</dbReference>
<evidence type="ECO:0000256" key="15">
    <source>
        <dbReference type="SAM" id="Phobius"/>
    </source>
</evidence>
<keyword evidence="6 15" id="KW-0812">Transmembrane</keyword>
<dbReference type="Proteomes" id="UP000767947">
    <property type="component" value="Unassembled WGS sequence"/>
</dbReference>
<organism evidence="18 19">
    <name type="scientific">Flavobacterium solisilvae</name>
    <dbReference type="NCBI Taxonomy" id="1852019"/>
    <lineage>
        <taxon>Bacteria</taxon>
        <taxon>Pseudomonadati</taxon>
        <taxon>Bacteroidota</taxon>
        <taxon>Flavobacteriia</taxon>
        <taxon>Flavobacteriales</taxon>
        <taxon>Flavobacteriaceae</taxon>
        <taxon>Flavobacterium</taxon>
    </lineage>
</organism>
<evidence type="ECO:0000259" key="16">
    <source>
        <dbReference type="Pfam" id="PF02563"/>
    </source>
</evidence>
<comment type="caution">
    <text evidence="18">The sequence shown here is derived from an EMBL/GenBank/DDBJ whole genome shotgun (WGS) entry which is preliminary data.</text>
</comment>
<dbReference type="PANTHER" id="PTHR33619">
    <property type="entry name" value="POLYSACCHARIDE EXPORT PROTEIN GFCE-RELATED"/>
    <property type="match status" value="1"/>
</dbReference>
<keyword evidence="9" id="KW-0406">Ion transport</keyword>
<evidence type="ECO:0000256" key="1">
    <source>
        <dbReference type="ARBA" id="ARBA00004571"/>
    </source>
</evidence>
<evidence type="ECO:0000256" key="7">
    <source>
        <dbReference type="ARBA" id="ARBA00022729"/>
    </source>
</evidence>
<keyword evidence="15" id="KW-1133">Transmembrane helix</keyword>
<evidence type="ECO:0000256" key="10">
    <source>
        <dbReference type="ARBA" id="ARBA00023114"/>
    </source>
</evidence>
<sequence length="257" mass="28593">MRYSSIFKIILLFSILIMQSCASRKSVAYLQDINSNTNSSTTASYEPVLKNDDLLSIIVSADDPELTYMFNVPKVQGNYKVTENQEGTKTYLIDSNGEITYPVLGKIKLAGLTRTQAVALLTDKVRPYIEKNPTVNLRILNFKFSVLGEVKNPGSHTIPSERVTLLEALANAGDLTIYGKRDNILVIREKDGNKIYNRIDITKSDFINSEFYYLTQNDVVVVEPNKTRVNASAFGPNVTAIISATSVIISLIVLLTR</sequence>
<gene>
    <name evidence="18" type="ORF">G6042_08665</name>
</gene>
<dbReference type="Gene3D" id="3.30.1950.10">
    <property type="entry name" value="wza like domain"/>
    <property type="match status" value="1"/>
</dbReference>
<evidence type="ECO:0000256" key="5">
    <source>
        <dbReference type="ARBA" id="ARBA00022597"/>
    </source>
</evidence>
<evidence type="ECO:0000256" key="12">
    <source>
        <dbReference type="ARBA" id="ARBA00023139"/>
    </source>
</evidence>
<dbReference type="EMBL" id="JAAMPT010000206">
    <property type="protein sequence ID" value="NMH25339.1"/>
    <property type="molecule type" value="Genomic_DNA"/>
</dbReference>
<dbReference type="PROSITE" id="PS51257">
    <property type="entry name" value="PROKAR_LIPOPROTEIN"/>
    <property type="match status" value="1"/>
</dbReference>
<evidence type="ECO:0000256" key="9">
    <source>
        <dbReference type="ARBA" id="ARBA00023065"/>
    </source>
</evidence>
<dbReference type="InterPro" id="IPR054765">
    <property type="entry name" value="SLBB_dom"/>
</dbReference>
<evidence type="ECO:0000313" key="18">
    <source>
        <dbReference type="EMBL" id="NMH25339.1"/>
    </source>
</evidence>
<evidence type="ECO:0000256" key="6">
    <source>
        <dbReference type="ARBA" id="ARBA00022692"/>
    </source>
</evidence>
<protein>
    <submittedName>
        <fullName evidence="18">Polysaccharide export protein</fullName>
    </submittedName>
</protein>
<dbReference type="InterPro" id="IPR003715">
    <property type="entry name" value="Poly_export_N"/>
</dbReference>